<sequence>MYNPSKDMTYIMKIPEITCKVNCHFKDGWLLMRKHRLSDGLFFFNAFTHELIDLPNCGYYNGCVIFTCAPTSNSYLVFGLANNVNNKNLVAINTLRLGETKWETNHFWSPKPYFACSNKVLFSRGLFYCLGKSGSLAVFNPSDRGTLTN</sequence>
<evidence type="ECO:0000259" key="1">
    <source>
        <dbReference type="Pfam" id="PF03478"/>
    </source>
</evidence>
<comment type="caution">
    <text evidence="2">The sequence shown here is derived from an EMBL/GenBank/DDBJ whole genome shotgun (WGS) entry which is preliminary data.</text>
</comment>
<dbReference type="PANTHER" id="PTHR33127:SF5">
    <property type="entry name" value="TRANSMEMBRANE PROTEIN"/>
    <property type="match status" value="1"/>
</dbReference>
<reference evidence="2" key="1">
    <citation type="submission" date="2020-01" db="EMBL/GenBank/DDBJ databases">
        <authorList>
            <person name="Mishra B."/>
        </authorList>
    </citation>
    <scope>NUCLEOTIDE SEQUENCE [LARGE SCALE GENOMIC DNA]</scope>
</reference>
<dbReference type="InterPro" id="IPR005174">
    <property type="entry name" value="KIB1-4_b-propeller"/>
</dbReference>
<dbReference type="OrthoDB" id="1863935at2759"/>
<dbReference type="Proteomes" id="UP000467841">
    <property type="component" value="Unassembled WGS sequence"/>
</dbReference>
<gene>
    <name evidence="2" type="ORF">MERR_LOCUS10933</name>
</gene>
<name>A0A6D2I2H3_9BRAS</name>
<protein>
    <recommendedName>
        <fullName evidence="1">KIB1-4 beta-propeller domain-containing protein</fullName>
    </recommendedName>
</protein>
<proteinExistence type="predicted"/>
<feature type="domain" description="KIB1-4 beta-propeller" evidence="1">
    <location>
        <begin position="1"/>
        <end position="142"/>
    </location>
</feature>
<evidence type="ECO:0000313" key="3">
    <source>
        <dbReference type="Proteomes" id="UP000467841"/>
    </source>
</evidence>
<dbReference type="PANTHER" id="PTHR33127">
    <property type="entry name" value="TRANSMEMBRANE PROTEIN"/>
    <property type="match status" value="1"/>
</dbReference>
<evidence type="ECO:0000313" key="2">
    <source>
        <dbReference type="EMBL" id="CAA7023698.1"/>
    </source>
</evidence>
<keyword evidence="3" id="KW-1185">Reference proteome</keyword>
<dbReference type="EMBL" id="CACVBM020000810">
    <property type="protein sequence ID" value="CAA7023698.1"/>
    <property type="molecule type" value="Genomic_DNA"/>
</dbReference>
<accession>A0A6D2I2H3</accession>
<dbReference type="AlphaFoldDB" id="A0A6D2I2H3"/>
<dbReference type="Pfam" id="PF03478">
    <property type="entry name" value="Beta-prop_KIB1-4"/>
    <property type="match status" value="1"/>
</dbReference>
<organism evidence="2 3">
    <name type="scientific">Microthlaspi erraticum</name>
    <dbReference type="NCBI Taxonomy" id="1685480"/>
    <lineage>
        <taxon>Eukaryota</taxon>
        <taxon>Viridiplantae</taxon>
        <taxon>Streptophyta</taxon>
        <taxon>Embryophyta</taxon>
        <taxon>Tracheophyta</taxon>
        <taxon>Spermatophyta</taxon>
        <taxon>Magnoliopsida</taxon>
        <taxon>eudicotyledons</taxon>
        <taxon>Gunneridae</taxon>
        <taxon>Pentapetalae</taxon>
        <taxon>rosids</taxon>
        <taxon>malvids</taxon>
        <taxon>Brassicales</taxon>
        <taxon>Brassicaceae</taxon>
        <taxon>Coluteocarpeae</taxon>
        <taxon>Microthlaspi</taxon>
    </lineage>
</organism>